<evidence type="ECO:0000313" key="2">
    <source>
        <dbReference type="Proteomes" id="UP000704712"/>
    </source>
</evidence>
<evidence type="ECO:0000313" key="1">
    <source>
        <dbReference type="EMBL" id="KAF4141178.1"/>
    </source>
</evidence>
<dbReference type="AlphaFoldDB" id="A0A8S9USL3"/>
<proteinExistence type="predicted"/>
<reference evidence="1" key="1">
    <citation type="submission" date="2020-03" db="EMBL/GenBank/DDBJ databases">
        <title>Hybrid Assembly of Korean Phytophthora infestans isolates.</title>
        <authorList>
            <person name="Prokchorchik M."/>
            <person name="Lee Y."/>
            <person name="Seo J."/>
            <person name="Cho J.-H."/>
            <person name="Park Y.-E."/>
            <person name="Jang D.-C."/>
            <person name="Im J.-S."/>
            <person name="Choi J.-G."/>
            <person name="Park H.-J."/>
            <person name="Lee G.-B."/>
            <person name="Lee Y.-G."/>
            <person name="Hong S.-Y."/>
            <person name="Cho K."/>
            <person name="Sohn K.H."/>
        </authorList>
    </citation>
    <scope>NUCLEOTIDE SEQUENCE</scope>
    <source>
        <strain evidence="1">KR_2_A2</strain>
    </source>
</reference>
<comment type="caution">
    <text evidence="1">The sequence shown here is derived from an EMBL/GenBank/DDBJ whole genome shotgun (WGS) entry which is preliminary data.</text>
</comment>
<gene>
    <name evidence="1" type="ORF">GN958_ATG09635</name>
</gene>
<accession>A0A8S9USL3</accession>
<sequence>MEVSASIRQTASYSDTVISDVVQQRSKKISQRNHSRVNANTRITFKQQFIWRLGEASTDRRHDLCTTGKDTSTGRSDFRSRRLETANSKLWSDLIIADKLRLRELRRVRQIRYRKKKERYADRLDGEQATTSGDRETQRTFLKGDDGWAFSIIRNAVPKRSSETGTTFLSGFPRVRHGVECIGNRGFRHFGRQDEHDNRDTEHHSKVPSLVKQRRLGWAIADKRENVGRTLVMKGTSRFE</sequence>
<dbReference type="EMBL" id="JAACNO010001388">
    <property type="protein sequence ID" value="KAF4141178.1"/>
    <property type="molecule type" value="Genomic_DNA"/>
</dbReference>
<organism evidence="1 2">
    <name type="scientific">Phytophthora infestans</name>
    <name type="common">Potato late blight agent</name>
    <name type="synonym">Botrytis infestans</name>
    <dbReference type="NCBI Taxonomy" id="4787"/>
    <lineage>
        <taxon>Eukaryota</taxon>
        <taxon>Sar</taxon>
        <taxon>Stramenopiles</taxon>
        <taxon>Oomycota</taxon>
        <taxon>Peronosporomycetes</taxon>
        <taxon>Peronosporales</taxon>
        <taxon>Peronosporaceae</taxon>
        <taxon>Phytophthora</taxon>
    </lineage>
</organism>
<dbReference type="Proteomes" id="UP000704712">
    <property type="component" value="Unassembled WGS sequence"/>
</dbReference>
<protein>
    <submittedName>
        <fullName evidence="1">Uncharacterized protein</fullName>
    </submittedName>
</protein>
<name>A0A8S9USL3_PHYIN</name>